<dbReference type="PROSITE" id="PS50217">
    <property type="entry name" value="BZIP"/>
    <property type="match status" value="1"/>
</dbReference>
<evidence type="ECO:0000256" key="7">
    <source>
        <dbReference type="SAM" id="MobiDB-lite"/>
    </source>
</evidence>
<organism evidence="9 10">
    <name type="scientific">Daphnia galeata</name>
    <dbReference type="NCBI Taxonomy" id="27404"/>
    <lineage>
        <taxon>Eukaryota</taxon>
        <taxon>Metazoa</taxon>
        <taxon>Ecdysozoa</taxon>
        <taxon>Arthropoda</taxon>
        <taxon>Crustacea</taxon>
        <taxon>Branchiopoda</taxon>
        <taxon>Diplostraca</taxon>
        <taxon>Cladocera</taxon>
        <taxon>Anomopoda</taxon>
        <taxon>Daphniidae</taxon>
        <taxon>Daphnia</taxon>
    </lineage>
</organism>
<feature type="compositionally biased region" description="Polar residues" evidence="7">
    <location>
        <begin position="96"/>
        <end position="108"/>
    </location>
</feature>
<feature type="region of interest" description="Disordered" evidence="7">
    <location>
        <begin position="20"/>
        <end position="75"/>
    </location>
</feature>
<evidence type="ECO:0000259" key="8">
    <source>
        <dbReference type="PROSITE" id="PS50217"/>
    </source>
</evidence>
<dbReference type="InterPro" id="IPR046347">
    <property type="entry name" value="bZIP_sf"/>
</dbReference>
<dbReference type="SMART" id="SM00338">
    <property type="entry name" value="BRLZ"/>
    <property type="match status" value="1"/>
</dbReference>
<dbReference type="GO" id="GO:0000981">
    <property type="term" value="F:DNA-binding transcription factor activity, RNA polymerase II-specific"/>
    <property type="evidence" value="ECO:0007669"/>
    <property type="project" value="TreeGrafter"/>
</dbReference>
<dbReference type="GO" id="GO:0005634">
    <property type="term" value="C:nucleus"/>
    <property type="evidence" value="ECO:0007669"/>
    <property type="project" value="UniProtKB-SubCell"/>
</dbReference>
<feature type="region of interest" description="Disordered" evidence="7">
    <location>
        <begin position="96"/>
        <end position="120"/>
    </location>
</feature>
<reference evidence="9" key="1">
    <citation type="submission" date="2021-11" db="EMBL/GenBank/DDBJ databases">
        <authorList>
            <person name="Schell T."/>
        </authorList>
    </citation>
    <scope>NUCLEOTIDE SEQUENCE</scope>
    <source>
        <strain evidence="9">M5</strain>
    </source>
</reference>
<feature type="region of interest" description="Disordered" evidence="7">
    <location>
        <begin position="129"/>
        <end position="148"/>
    </location>
</feature>
<accession>A0A8J2W7F0</accession>
<name>A0A8J2W7F0_9CRUS</name>
<dbReference type="AlphaFoldDB" id="A0A8J2W7F0"/>
<sequence length="225" mass="25105">METKNSILNALLQQAIFNSQGGNIPVNLSMSLNDERSEVTSSSSSADDESPADLSSRSQHREDSPIPPSYQHHPDSSQLMHAMAAAFSFQRDLMAQQNKSDQHNQPDIATSPMPTSPADPSHLVAKALASATMRRPRSEKKPIPDDLKDGKYFERRRRNNLAAKRSRDMRKNREDQVTVRANFLEKENSVLRAQVATLRDEAFALKQMLLHKQASAILRSQAATS</sequence>
<comment type="caution">
    <text evidence="9">The sequence shown here is derived from an EMBL/GenBank/DDBJ whole genome shotgun (WGS) entry which is preliminary data.</text>
</comment>
<dbReference type="EMBL" id="CAKKLH010000281">
    <property type="protein sequence ID" value="CAH0108049.1"/>
    <property type="molecule type" value="Genomic_DNA"/>
</dbReference>
<dbReference type="FunFam" id="1.20.5.170:FF:000025">
    <property type="entry name" value="nuclear factor interleukin-3-regulated protein-like"/>
    <property type="match status" value="1"/>
</dbReference>
<evidence type="ECO:0000256" key="2">
    <source>
        <dbReference type="ARBA" id="ARBA00006079"/>
    </source>
</evidence>
<dbReference type="PANTHER" id="PTHR11988:SF55">
    <property type="entry name" value="BZIP DOMAIN-CONTAINING PROTEIN"/>
    <property type="match status" value="1"/>
</dbReference>
<feature type="compositionally biased region" description="Polar residues" evidence="7">
    <location>
        <begin position="20"/>
        <end position="32"/>
    </location>
</feature>
<dbReference type="CDD" id="cd14695">
    <property type="entry name" value="bZIP_HLF"/>
    <property type="match status" value="1"/>
</dbReference>
<dbReference type="OrthoDB" id="6022300at2759"/>
<dbReference type="Gene3D" id="1.20.5.170">
    <property type="match status" value="1"/>
</dbReference>
<dbReference type="Proteomes" id="UP000789390">
    <property type="component" value="Unassembled WGS sequence"/>
</dbReference>
<dbReference type="InterPro" id="IPR040223">
    <property type="entry name" value="PAR_bZIP"/>
</dbReference>
<evidence type="ECO:0000313" key="10">
    <source>
        <dbReference type="Proteomes" id="UP000789390"/>
    </source>
</evidence>
<comment type="subcellular location">
    <subcellularLocation>
        <location evidence="1">Nucleus</location>
    </subcellularLocation>
</comment>
<keyword evidence="3" id="KW-0805">Transcription regulation</keyword>
<keyword evidence="10" id="KW-1185">Reference proteome</keyword>
<gene>
    <name evidence="9" type="ORF">DGAL_LOCUS11415</name>
</gene>
<feature type="compositionally biased region" description="Basic and acidic residues" evidence="7">
    <location>
        <begin position="139"/>
        <end position="148"/>
    </location>
</feature>
<feature type="domain" description="BZIP" evidence="8">
    <location>
        <begin position="149"/>
        <end position="209"/>
    </location>
</feature>
<dbReference type="Pfam" id="PF07716">
    <property type="entry name" value="bZIP_2"/>
    <property type="match status" value="1"/>
</dbReference>
<comment type="similarity">
    <text evidence="2">Belongs to the bZIP family. NFIL3 subfamily.</text>
</comment>
<evidence type="ECO:0000256" key="5">
    <source>
        <dbReference type="ARBA" id="ARBA00023163"/>
    </source>
</evidence>
<dbReference type="SUPFAM" id="SSF57959">
    <property type="entry name" value="Leucine zipper domain"/>
    <property type="match status" value="1"/>
</dbReference>
<dbReference type="GO" id="GO:0000978">
    <property type="term" value="F:RNA polymerase II cis-regulatory region sequence-specific DNA binding"/>
    <property type="evidence" value="ECO:0007669"/>
    <property type="project" value="TreeGrafter"/>
</dbReference>
<evidence type="ECO:0000256" key="1">
    <source>
        <dbReference type="ARBA" id="ARBA00004123"/>
    </source>
</evidence>
<dbReference type="PANTHER" id="PTHR11988">
    <property type="entry name" value="THYROTROPH EMBRYONIC FACTOR RELATED"/>
    <property type="match status" value="1"/>
</dbReference>
<proteinExistence type="inferred from homology"/>
<evidence type="ECO:0000256" key="6">
    <source>
        <dbReference type="ARBA" id="ARBA00023242"/>
    </source>
</evidence>
<evidence type="ECO:0000256" key="3">
    <source>
        <dbReference type="ARBA" id="ARBA00023015"/>
    </source>
</evidence>
<keyword evidence="6" id="KW-0539">Nucleus</keyword>
<dbReference type="InterPro" id="IPR004827">
    <property type="entry name" value="bZIP"/>
</dbReference>
<keyword evidence="4" id="KW-0238">DNA-binding</keyword>
<keyword evidence="5" id="KW-0804">Transcription</keyword>
<evidence type="ECO:0000256" key="4">
    <source>
        <dbReference type="ARBA" id="ARBA00023125"/>
    </source>
</evidence>
<evidence type="ECO:0000313" key="9">
    <source>
        <dbReference type="EMBL" id="CAH0108049.1"/>
    </source>
</evidence>
<protein>
    <recommendedName>
        <fullName evidence="8">BZIP domain-containing protein</fullName>
    </recommendedName>
</protein>